<accession>A0A3S3MPC3</accession>
<evidence type="ECO:0000313" key="1">
    <source>
        <dbReference type="EMBL" id="RWR79993.1"/>
    </source>
</evidence>
<dbReference type="AlphaFoldDB" id="A0A3S3MPC3"/>
<dbReference type="PANTHER" id="PTHR36763">
    <property type="entry name" value="EXPRESSED PROTEIN"/>
    <property type="match status" value="1"/>
</dbReference>
<dbReference type="OrthoDB" id="1867012at2759"/>
<sequence length="279" mass="31784">MKKKKKKRKKKHRDGVVYKRPHISTSLPTSSVLWYRKEETIKEAAGHWPVTVEADSPLPISNFSISTFIWAKLKKMSSSSALPSFGSPVSPLQATGMLSREQLIHLFNRFSFLTSQPDVKKRISDGVKDKQEAVAITTAIQEEILLEMGIDPRFGIACLGKVNMVYENDRDLMVRFYGFVAKEEVACDEAELEPDEFAEKLQIQQKMQEEQLEMLKNMRKFHPDDQAAILEMLHQQMENADFDSSTAVLTPEQIQEVKQRMTSSGRAIRGLCNLTFGLE</sequence>
<protein>
    <submittedName>
        <fullName evidence="1">Uncharacterized protein</fullName>
    </submittedName>
</protein>
<comment type="caution">
    <text evidence="1">The sequence shown here is derived from an EMBL/GenBank/DDBJ whole genome shotgun (WGS) entry which is preliminary data.</text>
</comment>
<evidence type="ECO:0000313" key="2">
    <source>
        <dbReference type="Proteomes" id="UP000283530"/>
    </source>
</evidence>
<name>A0A3S3MPC3_9MAGN</name>
<keyword evidence="2" id="KW-1185">Reference proteome</keyword>
<gene>
    <name evidence="1" type="ORF">CKAN_00859800</name>
</gene>
<dbReference type="PANTHER" id="PTHR36763:SF1">
    <property type="entry name" value="EXPRESSED PROTEIN"/>
    <property type="match status" value="1"/>
</dbReference>
<dbReference type="EMBL" id="QPKB01000003">
    <property type="protein sequence ID" value="RWR79993.1"/>
    <property type="molecule type" value="Genomic_DNA"/>
</dbReference>
<proteinExistence type="predicted"/>
<organism evidence="1 2">
    <name type="scientific">Cinnamomum micranthum f. kanehirae</name>
    <dbReference type="NCBI Taxonomy" id="337451"/>
    <lineage>
        <taxon>Eukaryota</taxon>
        <taxon>Viridiplantae</taxon>
        <taxon>Streptophyta</taxon>
        <taxon>Embryophyta</taxon>
        <taxon>Tracheophyta</taxon>
        <taxon>Spermatophyta</taxon>
        <taxon>Magnoliopsida</taxon>
        <taxon>Magnoliidae</taxon>
        <taxon>Laurales</taxon>
        <taxon>Lauraceae</taxon>
        <taxon>Cinnamomum</taxon>
    </lineage>
</organism>
<dbReference type="Proteomes" id="UP000283530">
    <property type="component" value="Unassembled WGS sequence"/>
</dbReference>
<reference evidence="1 2" key="1">
    <citation type="journal article" date="2019" name="Nat. Plants">
        <title>Stout camphor tree genome fills gaps in understanding of flowering plant genome evolution.</title>
        <authorList>
            <person name="Chaw S.M."/>
            <person name="Liu Y.C."/>
            <person name="Wu Y.W."/>
            <person name="Wang H.Y."/>
            <person name="Lin C.I."/>
            <person name="Wu C.S."/>
            <person name="Ke H.M."/>
            <person name="Chang L.Y."/>
            <person name="Hsu C.Y."/>
            <person name="Yang H.T."/>
            <person name="Sudianto E."/>
            <person name="Hsu M.H."/>
            <person name="Wu K.P."/>
            <person name="Wang L.N."/>
            <person name="Leebens-Mack J.H."/>
            <person name="Tsai I.J."/>
        </authorList>
    </citation>
    <scope>NUCLEOTIDE SEQUENCE [LARGE SCALE GENOMIC DNA]</scope>
    <source>
        <strain evidence="2">cv. Chaw 1501</strain>
        <tissue evidence="1">Young leaves</tissue>
    </source>
</reference>